<feature type="transmembrane region" description="Helical" evidence="6">
    <location>
        <begin position="160"/>
        <end position="179"/>
    </location>
</feature>
<evidence type="ECO:0000256" key="4">
    <source>
        <dbReference type="ARBA" id="ARBA00022989"/>
    </source>
</evidence>
<feature type="transmembrane region" description="Helical" evidence="6">
    <location>
        <begin position="5"/>
        <end position="20"/>
    </location>
</feature>
<dbReference type="AlphaFoldDB" id="A0A9X1CI77"/>
<reference evidence="7" key="1">
    <citation type="submission" date="2021-03" db="EMBL/GenBank/DDBJ databases">
        <title>Genomic Encyclopedia of Type Strains, Phase IV (KMG-IV): sequencing the most valuable type-strain genomes for metagenomic binning, comparative biology and taxonomic classification.</title>
        <authorList>
            <person name="Goeker M."/>
        </authorList>
    </citation>
    <scope>NUCLEOTIDE SEQUENCE</scope>
    <source>
        <strain evidence="7">DSM 107338</strain>
    </source>
</reference>
<comment type="similarity">
    <text evidence="2">Belongs to the TMEM86 family.</text>
</comment>
<evidence type="ECO:0000256" key="3">
    <source>
        <dbReference type="ARBA" id="ARBA00022692"/>
    </source>
</evidence>
<dbReference type="PANTHER" id="PTHR31885">
    <property type="entry name" value="GH04784P"/>
    <property type="match status" value="1"/>
</dbReference>
<dbReference type="Pfam" id="PF07947">
    <property type="entry name" value="YhhN"/>
    <property type="match status" value="1"/>
</dbReference>
<feature type="transmembrane region" description="Helical" evidence="6">
    <location>
        <begin position="105"/>
        <end position="122"/>
    </location>
</feature>
<organism evidence="7 8">
    <name type="scientific">Oceanobacillus polygoni</name>
    <dbReference type="NCBI Taxonomy" id="1235259"/>
    <lineage>
        <taxon>Bacteria</taxon>
        <taxon>Bacillati</taxon>
        <taxon>Bacillota</taxon>
        <taxon>Bacilli</taxon>
        <taxon>Bacillales</taxon>
        <taxon>Bacillaceae</taxon>
        <taxon>Oceanobacillus</taxon>
    </lineage>
</organism>
<comment type="subcellular location">
    <subcellularLocation>
        <location evidence="1">Membrane</location>
        <topology evidence="1">Multi-pass membrane protein</topology>
    </subcellularLocation>
</comment>
<keyword evidence="3 6" id="KW-0812">Transmembrane</keyword>
<gene>
    <name evidence="7" type="ORF">J2Z64_002607</name>
</gene>
<feature type="transmembrane region" description="Helical" evidence="6">
    <location>
        <begin position="199"/>
        <end position="216"/>
    </location>
</feature>
<dbReference type="Proteomes" id="UP001138793">
    <property type="component" value="Unassembled WGS sequence"/>
</dbReference>
<evidence type="ECO:0000256" key="6">
    <source>
        <dbReference type="SAM" id="Phobius"/>
    </source>
</evidence>
<evidence type="ECO:0000256" key="2">
    <source>
        <dbReference type="ARBA" id="ARBA00007375"/>
    </source>
</evidence>
<evidence type="ECO:0000256" key="5">
    <source>
        <dbReference type="ARBA" id="ARBA00023136"/>
    </source>
</evidence>
<evidence type="ECO:0000256" key="1">
    <source>
        <dbReference type="ARBA" id="ARBA00004141"/>
    </source>
</evidence>
<dbReference type="GO" id="GO:0016020">
    <property type="term" value="C:membrane"/>
    <property type="evidence" value="ECO:0007669"/>
    <property type="project" value="UniProtKB-SubCell"/>
</dbReference>
<evidence type="ECO:0000313" key="7">
    <source>
        <dbReference type="EMBL" id="MBP2078343.1"/>
    </source>
</evidence>
<feature type="transmembrane region" description="Helical" evidence="6">
    <location>
        <begin position="134"/>
        <end position="153"/>
    </location>
</feature>
<name>A0A9X1CI77_9BACI</name>
<dbReference type="RefSeq" id="WP_149476038.1">
    <property type="nucleotide sequence ID" value="NZ_JAGGMB010000008.1"/>
</dbReference>
<comment type="caution">
    <text evidence="7">The sequence shown here is derived from an EMBL/GenBank/DDBJ whole genome shotgun (WGS) entry which is preliminary data.</text>
</comment>
<evidence type="ECO:0000313" key="8">
    <source>
        <dbReference type="Proteomes" id="UP001138793"/>
    </source>
</evidence>
<dbReference type="OrthoDB" id="5592477at2"/>
<protein>
    <submittedName>
        <fullName evidence="7">Membrane protein YhhN</fullName>
    </submittedName>
</protein>
<dbReference type="PANTHER" id="PTHR31885:SF6">
    <property type="entry name" value="GH04784P"/>
    <property type="match status" value="1"/>
</dbReference>
<accession>A0A9X1CI77</accession>
<dbReference type="InterPro" id="IPR012506">
    <property type="entry name" value="TMEM86B-like"/>
</dbReference>
<keyword evidence="5 6" id="KW-0472">Membrane</keyword>
<feature type="transmembrane region" description="Helical" evidence="6">
    <location>
        <begin position="26"/>
        <end position="45"/>
    </location>
</feature>
<dbReference type="EMBL" id="JAGGMB010000008">
    <property type="protein sequence ID" value="MBP2078343.1"/>
    <property type="molecule type" value="Genomic_DNA"/>
</dbReference>
<sequence>MILYQLPLLILTMGLVYIFIAPSEPILFSLFFKIVPMILILIYALQLLPQKKSRTHLLIIVGLIFCIIGDATIHWFLIGLTTFLIGHLFYIAGFFTQWTFSKIRLAMIVPIAGFAFFIGTRLVEALSEEGSTGLVFPIIAYILIISLMAFSAIMTGNGWAIAGSVLFVISDAILAWNMFVAPLPSTSVLVMLPYYGGQFLIAHSLSSIVAGGNRVVW</sequence>
<keyword evidence="8" id="KW-1185">Reference proteome</keyword>
<dbReference type="GO" id="GO:0016787">
    <property type="term" value="F:hydrolase activity"/>
    <property type="evidence" value="ECO:0007669"/>
    <property type="project" value="TreeGrafter"/>
</dbReference>
<feature type="transmembrane region" description="Helical" evidence="6">
    <location>
        <begin position="57"/>
        <end position="77"/>
    </location>
</feature>
<proteinExistence type="inferred from homology"/>
<keyword evidence="4 6" id="KW-1133">Transmembrane helix</keyword>